<dbReference type="PANTHER" id="PTHR22911:SF135">
    <property type="entry name" value="BLR4310 PROTEIN"/>
    <property type="match status" value="1"/>
</dbReference>
<keyword evidence="4" id="KW-1185">Reference proteome</keyword>
<dbReference type="EMBL" id="JAEQNC010000003">
    <property type="protein sequence ID" value="MBL0371521.1"/>
    <property type="molecule type" value="Genomic_DNA"/>
</dbReference>
<feature type="transmembrane region" description="Helical" evidence="1">
    <location>
        <begin position="233"/>
        <end position="253"/>
    </location>
</feature>
<feature type="transmembrane region" description="Helical" evidence="1">
    <location>
        <begin position="313"/>
        <end position="333"/>
    </location>
</feature>
<feature type="transmembrane region" description="Helical" evidence="1">
    <location>
        <begin position="151"/>
        <end position="173"/>
    </location>
</feature>
<accession>A0A936YRN1</accession>
<keyword evidence="1" id="KW-0812">Transmembrane</keyword>
<evidence type="ECO:0000256" key="1">
    <source>
        <dbReference type="SAM" id="Phobius"/>
    </source>
</evidence>
<keyword evidence="1" id="KW-0472">Membrane</keyword>
<feature type="transmembrane region" description="Helical" evidence="1">
    <location>
        <begin position="33"/>
        <end position="55"/>
    </location>
</feature>
<dbReference type="Pfam" id="PF00892">
    <property type="entry name" value="EamA"/>
    <property type="match status" value="1"/>
</dbReference>
<feature type="transmembrane region" description="Helical" evidence="1">
    <location>
        <begin position="201"/>
        <end position="221"/>
    </location>
</feature>
<dbReference type="GO" id="GO:0016020">
    <property type="term" value="C:membrane"/>
    <property type="evidence" value="ECO:0007669"/>
    <property type="project" value="InterPro"/>
</dbReference>
<dbReference type="SUPFAM" id="SSF103481">
    <property type="entry name" value="Multidrug resistance efflux transporter EmrE"/>
    <property type="match status" value="2"/>
</dbReference>
<evidence type="ECO:0000313" key="4">
    <source>
        <dbReference type="Proteomes" id="UP000633219"/>
    </source>
</evidence>
<feature type="transmembrane region" description="Helical" evidence="1">
    <location>
        <begin position="61"/>
        <end position="80"/>
    </location>
</feature>
<gene>
    <name evidence="3" type="ORF">JJB09_05725</name>
</gene>
<evidence type="ECO:0000259" key="2">
    <source>
        <dbReference type="Pfam" id="PF00892"/>
    </source>
</evidence>
<feature type="transmembrane region" description="Helical" evidence="1">
    <location>
        <begin position="100"/>
        <end position="119"/>
    </location>
</feature>
<feature type="domain" description="EamA" evidence="2">
    <location>
        <begin position="33"/>
        <end position="167"/>
    </location>
</feature>
<comment type="caution">
    <text evidence="3">The sequence shown here is derived from an EMBL/GenBank/DDBJ whole genome shotgun (WGS) entry which is preliminary data.</text>
</comment>
<organism evidence="3 4">
    <name type="scientific">Rhizobium setariae</name>
    <dbReference type="NCBI Taxonomy" id="2801340"/>
    <lineage>
        <taxon>Bacteria</taxon>
        <taxon>Pseudomonadati</taxon>
        <taxon>Pseudomonadota</taxon>
        <taxon>Alphaproteobacteria</taxon>
        <taxon>Hyphomicrobiales</taxon>
        <taxon>Rhizobiaceae</taxon>
        <taxon>Rhizobium/Agrobacterium group</taxon>
        <taxon>Rhizobium</taxon>
    </lineage>
</organism>
<reference evidence="3" key="1">
    <citation type="submission" date="2021-01" db="EMBL/GenBank/DDBJ databases">
        <title>Rhizobium sp. strain KVB221 16S ribosomal RNA gene Genome sequencing and assembly.</title>
        <authorList>
            <person name="Kang M."/>
        </authorList>
    </citation>
    <scope>NUCLEOTIDE SEQUENCE</scope>
    <source>
        <strain evidence="3">KVB221</strain>
    </source>
</reference>
<protein>
    <submittedName>
        <fullName evidence="3">DMT family transporter</fullName>
    </submittedName>
</protein>
<keyword evidence="1" id="KW-1133">Transmembrane helix</keyword>
<feature type="transmembrane region" description="Helical" evidence="1">
    <location>
        <begin position="287"/>
        <end position="307"/>
    </location>
</feature>
<name>A0A936YRN1_9HYPH</name>
<dbReference type="Proteomes" id="UP000633219">
    <property type="component" value="Unassembled WGS sequence"/>
</dbReference>
<sequence>MKGFLCWSGNPFLFGGATVNNALAQNPAAHEKLGATLVFFSAVAWSFGGAIARFLEIDDAWTVIFWRSLFAGLFLAGFLLWRDGPRQTIKLYRNMGIPGLAVAFGFGTASTCFVIAISYTTVANVVLIQAGVPLMAALMAWIVYREKIAFSTWVAIFAVIAGVAIMVMGGPLLDALDNALGLGFIDNGLGSTAIVDNGGKAWIGNALAILIATVFAMTTVVTRRYANVRQTPGASVGCFAAAAFAASQASSLQVTGSEMGILVVFGMLNLGFGMALWVTGARLIPSAFAALLGTAETMLSPVWVAIIHGEIPGIETVVGGMIVLVALIGYLLAAQRRQSQP</sequence>
<dbReference type="InterPro" id="IPR037185">
    <property type="entry name" value="EmrE-like"/>
</dbReference>
<dbReference type="InterPro" id="IPR000620">
    <property type="entry name" value="EamA_dom"/>
</dbReference>
<feature type="transmembrane region" description="Helical" evidence="1">
    <location>
        <begin position="125"/>
        <end position="144"/>
    </location>
</feature>
<feature type="transmembrane region" description="Helical" evidence="1">
    <location>
        <begin position="259"/>
        <end position="280"/>
    </location>
</feature>
<dbReference type="AlphaFoldDB" id="A0A936YRN1"/>
<proteinExistence type="predicted"/>
<dbReference type="PANTHER" id="PTHR22911">
    <property type="entry name" value="ACYL-MALONYL CONDENSING ENZYME-RELATED"/>
    <property type="match status" value="1"/>
</dbReference>
<evidence type="ECO:0000313" key="3">
    <source>
        <dbReference type="EMBL" id="MBL0371521.1"/>
    </source>
</evidence>